<dbReference type="Proteomes" id="UP001144280">
    <property type="component" value="Unassembled WGS sequence"/>
</dbReference>
<evidence type="ECO:0000313" key="2">
    <source>
        <dbReference type="EMBL" id="GLI03449.1"/>
    </source>
</evidence>
<feature type="region of interest" description="Disordered" evidence="1">
    <location>
        <begin position="1"/>
        <end position="56"/>
    </location>
</feature>
<reference evidence="2" key="1">
    <citation type="submission" date="2022-12" db="EMBL/GenBank/DDBJ databases">
        <title>New Phytohabitans aurantiacus sp. RD004123 nov., an actinomycete isolated from soil.</title>
        <authorList>
            <person name="Triningsih D.W."/>
            <person name="Harunari E."/>
            <person name="Igarashi Y."/>
        </authorList>
    </citation>
    <scope>NUCLEOTIDE SEQUENCE</scope>
    <source>
        <strain evidence="2">RD004123</strain>
    </source>
</reference>
<name>A0ABQ5R9L0_9ACTN</name>
<comment type="caution">
    <text evidence="2">The sequence shown here is derived from an EMBL/GenBank/DDBJ whole genome shotgun (WGS) entry which is preliminary data.</text>
</comment>
<evidence type="ECO:0000313" key="3">
    <source>
        <dbReference type="Proteomes" id="UP001144280"/>
    </source>
</evidence>
<keyword evidence="3" id="KW-1185">Reference proteome</keyword>
<evidence type="ECO:0000256" key="1">
    <source>
        <dbReference type="SAM" id="MobiDB-lite"/>
    </source>
</evidence>
<feature type="compositionally biased region" description="Basic residues" evidence="1">
    <location>
        <begin position="25"/>
        <end position="37"/>
    </location>
</feature>
<accession>A0ABQ5R9L0</accession>
<protein>
    <submittedName>
        <fullName evidence="2">Uncharacterized protein</fullName>
    </submittedName>
</protein>
<gene>
    <name evidence="2" type="ORF">Pa4123_87270</name>
</gene>
<dbReference type="EMBL" id="BSDI01000085">
    <property type="protein sequence ID" value="GLI03449.1"/>
    <property type="molecule type" value="Genomic_DNA"/>
</dbReference>
<feature type="compositionally biased region" description="Pro residues" evidence="1">
    <location>
        <begin position="15"/>
        <end position="24"/>
    </location>
</feature>
<organism evidence="2 3">
    <name type="scientific">Phytohabitans aurantiacus</name>
    <dbReference type="NCBI Taxonomy" id="3016789"/>
    <lineage>
        <taxon>Bacteria</taxon>
        <taxon>Bacillati</taxon>
        <taxon>Actinomycetota</taxon>
        <taxon>Actinomycetes</taxon>
        <taxon>Micromonosporales</taxon>
        <taxon>Micromonosporaceae</taxon>
    </lineage>
</organism>
<proteinExistence type="predicted"/>
<feature type="compositionally biased region" description="Low complexity" evidence="1">
    <location>
        <begin position="38"/>
        <end position="52"/>
    </location>
</feature>
<sequence length="69" mass="7493">MPNAPDIPLTSTPHPSLPPLPSRAPRPRRAPRARRAPSRAALPALARPLLPSIKGKSTRFDLKTTCVRP</sequence>